<dbReference type="InterPro" id="IPR037278">
    <property type="entry name" value="ARFGAP/RecO"/>
</dbReference>
<proteinExistence type="predicted"/>
<dbReference type="AlphaFoldDB" id="B8AXS0"/>
<dbReference type="SUPFAM" id="SSF57863">
    <property type="entry name" value="ArfGap/RecO-like zinc finger"/>
    <property type="match status" value="1"/>
</dbReference>
<dbReference type="InterPro" id="IPR037104">
    <property type="entry name" value="Annexin_sf"/>
</dbReference>
<dbReference type="GO" id="GO:0005509">
    <property type="term" value="F:calcium ion binding"/>
    <property type="evidence" value="ECO:0007669"/>
    <property type="project" value="InterPro"/>
</dbReference>
<evidence type="ECO:0000256" key="5">
    <source>
        <dbReference type="ARBA" id="ARBA00023302"/>
    </source>
</evidence>
<dbReference type="GO" id="GO:0005096">
    <property type="term" value="F:GTPase activator activity"/>
    <property type="evidence" value="ECO:0007669"/>
    <property type="project" value="InterPro"/>
</dbReference>
<name>B8AXS0_ORYSI</name>
<keyword evidence="2" id="KW-0677">Repeat</keyword>
<dbReference type="PANTHER" id="PTHR46220">
    <property type="entry name" value="ADP-RIBOSYLATION FACTOR GTPASE-ACTIVATING PROTEIN AGD12"/>
    <property type="match status" value="1"/>
</dbReference>
<dbReference type="PANTHER" id="PTHR46220:SF7">
    <property type="entry name" value="OS05G0382000 PROTEIN"/>
    <property type="match status" value="1"/>
</dbReference>
<protein>
    <submittedName>
        <fullName evidence="7">Uncharacterized protein</fullName>
    </submittedName>
</protein>
<dbReference type="GO" id="GO:0006950">
    <property type="term" value="P:response to stress"/>
    <property type="evidence" value="ECO:0007669"/>
    <property type="project" value="UniProtKB-ARBA"/>
</dbReference>
<evidence type="ECO:0000256" key="2">
    <source>
        <dbReference type="ARBA" id="ARBA00022737"/>
    </source>
</evidence>
<keyword evidence="4" id="KW-0041">Annexin</keyword>
<evidence type="ECO:0000256" key="6">
    <source>
        <dbReference type="SAM" id="Phobius"/>
    </source>
</evidence>
<gene>
    <name evidence="7" type="ORF">OsI_19774</name>
</gene>
<dbReference type="SUPFAM" id="SSF47874">
    <property type="entry name" value="Annexin"/>
    <property type="match status" value="1"/>
</dbReference>
<dbReference type="InterPro" id="IPR044518">
    <property type="entry name" value="ARF_GAP_AGD11/12/13"/>
</dbReference>
<keyword evidence="3" id="KW-0106">Calcium</keyword>
<evidence type="ECO:0000256" key="4">
    <source>
        <dbReference type="ARBA" id="ARBA00023216"/>
    </source>
</evidence>
<accession>B8AXS0</accession>
<dbReference type="FunFam" id="1.10.220.10:FF:000006">
    <property type="entry name" value="Annexin"/>
    <property type="match status" value="1"/>
</dbReference>
<dbReference type="STRING" id="39946.B8AXS0"/>
<evidence type="ECO:0000313" key="8">
    <source>
        <dbReference type="Proteomes" id="UP000007015"/>
    </source>
</evidence>
<dbReference type="GO" id="GO:0005544">
    <property type="term" value="F:calcium-dependent phospholipid binding"/>
    <property type="evidence" value="ECO:0007669"/>
    <property type="project" value="UniProtKB-KW"/>
</dbReference>
<dbReference type="EMBL" id="CM000130">
    <property type="protein sequence ID" value="EEC79127.1"/>
    <property type="molecule type" value="Genomic_DNA"/>
</dbReference>
<keyword evidence="6" id="KW-0812">Transmembrane</keyword>
<keyword evidence="5" id="KW-0111">Calcium/phospholipid-binding</keyword>
<reference evidence="7 8" key="1">
    <citation type="journal article" date="2005" name="PLoS Biol.">
        <title>The genomes of Oryza sativa: a history of duplications.</title>
        <authorList>
            <person name="Yu J."/>
            <person name="Wang J."/>
            <person name="Lin W."/>
            <person name="Li S."/>
            <person name="Li H."/>
            <person name="Zhou J."/>
            <person name="Ni P."/>
            <person name="Dong W."/>
            <person name="Hu S."/>
            <person name="Zeng C."/>
            <person name="Zhang J."/>
            <person name="Zhang Y."/>
            <person name="Li R."/>
            <person name="Xu Z."/>
            <person name="Li S."/>
            <person name="Li X."/>
            <person name="Zheng H."/>
            <person name="Cong L."/>
            <person name="Lin L."/>
            <person name="Yin J."/>
            <person name="Geng J."/>
            <person name="Li G."/>
            <person name="Shi J."/>
            <person name="Liu J."/>
            <person name="Lv H."/>
            <person name="Li J."/>
            <person name="Wang J."/>
            <person name="Deng Y."/>
            <person name="Ran L."/>
            <person name="Shi X."/>
            <person name="Wang X."/>
            <person name="Wu Q."/>
            <person name="Li C."/>
            <person name="Ren X."/>
            <person name="Wang J."/>
            <person name="Wang X."/>
            <person name="Li D."/>
            <person name="Liu D."/>
            <person name="Zhang X."/>
            <person name="Ji Z."/>
            <person name="Zhao W."/>
            <person name="Sun Y."/>
            <person name="Zhang Z."/>
            <person name="Bao J."/>
            <person name="Han Y."/>
            <person name="Dong L."/>
            <person name="Ji J."/>
            <person name="Chen P."/>
            <person name="Wu S."/>
            <person name="Liu J."/>
            <person name="Xiao Y."/>
            <person name="Bu D."/>
            <person name="Tan J."/>
            <person name="Yang L."/>
            <person name="Ye C."/>
            <person name="Zhang J."/>
            <person name="Xu J."/>
            <person name="Zhou Y."/>
            <person name="Yu Y."/>
            <person name="Zhang B."/>
            <person name="Zhuang S."/>
            <person name="Wei H."/>
            <person name="Liu B."/>
            <person name="Lei M."/>
            <person name="Yu H."/>
            <person name="Li Y."/>
            <person name="Xu H."/>
            <person name="Wei S."/>
            <person name="He X."/>
            <person name="Fang L."/>
            <person name="Zhang Z."/>
            <person name="Zhang Y."/>
            <person name="Huang X."/>
            <person name="Su Z."/>
            <person name="Tong W."/>
            <person name="Li J."/>
            <person name="Tong Z."/>
            <person name="Li S."/>
            <person name="Ye J."/>
            <person name="Wang L."/>
            <person name="Fang L."/>
            <person name="Lei T."/>
            <person name="Chen C."/>
            <person name="Chen H."/>
            <person name="Xu Z."/>
            <person name="Li H."/>
            <person name="Huang H."/>
            <person name="Zhang F."/>
            <person name="Xu H."/>
            <person name="Li N."/>
            <person name="Zhao C."/>
            <person name="Li S."/>
            <person name="Dong L."/>
            <person name="Huang Y."/>
            <person name="Li L."/>
            <person name="Xi Y."/>
            <person name="Qi Q."/>
            <person name="Li W."/>
            <person name="Zhang B."/>
            <person name="Hu W."/>
            <person name="Zhang Y."/>
            <person name="Tian X."/>
            <person name="Jiao Y."/>
            <person name="Liang X."/>
            <person name="Jin J."/>
            <person name="Gao L."/>
            <person name="Zheng W."/>
            <person name="Hao B."/>
            <person name="Liu S."/>
            <person name="Wang W."/>
            <person name="Yuan L."/>
            <person name="Cao M."/>
            <person name="McDermott J."/>
            <person name="Samudrala R."/>
            <person name="Wang J."/>
            <person name="Wong G.K."/>
            <person name="Yang H."/>
        </authorList>
    </citation>
    <scope>NUCLEOTIDE SEQUENCE [LARGE SCALE GENOMIC DNA]</scope>
    <source>
        <strain evidence="8">cv. 93-11</strain>
    </source>
</reference>
<organism evidence="7 8">
    <name type="scientific">Oryza sativa subsp. indica</name>
    <name type="common">Rice</name>
    <dbReference type="NCBI Taxonomy" id="39946"/>
    <lineage>
        <taxon>Eukaryota</taxon>
        <taxon>Viridiplantae</taxon>
        <taxon>Streptophyta</taxon>
        <taxon>Embryophyta</taxon>
        <taxon>Tracheophyta</taxon>
        <taxon>Spermatophyta</taxon>
        <taxon>Magnoliopsida</taxon>
        <taxon>Liliopsida</taxon>
        <taxon>Poales</taxon>
        <taxon>Poaceae</taxon>
        <taxon>BOP clade</taxon>
        <taxon>Oryzoideae</taxon>
        <taxon>Oryzeae</taxon>
        <taxon>Oryzinae</taxon>
        <taxon>Oryza</taxon>
        <taxon>Oryza sativa</taxon>
    </lineage>
</organism>
<dbReference type="Proteomes" id="UP000007015">
    <property type="component" value="Chromosome 5"/>
</dbReference>
<evidence type="ECO:0000256" key="1">
    <source>
        <dbReference type="ARBA" id="ARBA00022723"/>
    </source>
</evidence>
<dbReference type="InterPro" id="IPR038508">
    <property type="entry name" value="ArfGAP_dom_sf"/>
</dbReference>
<keyword evidence="1" id="KW-0479">Metal-binding</keyword>
<sequence>MAAAAVTVKMASDGMWQGENPLDFALPLLALQVAVILVITQGLALALKPLRQPRVVAEILEFSMMGLHPEIIQSAMADEIQHLTRAFSGLVASAWTSRRCFGAAQVAQSAGEAVRVQEELQWLLQGSWRRHRENLMVMWAMHPWERDARLAHHVLHQAHPAAIVVEIACTRTAEELLGARKAYQALFHHSLEEDVAYRARDKPYCGLQPAYNNMQLLTDVDLANARERLEHLLKQPANKFCADCGTPDPKWAKKYEFQQFVTDPQFSCPLRLNTKHAPDKNQQQQNCSARHGFGHAFRNSWKRKDTDNKGLKKMTDVGMVEFVGLIKVDIRRGTNLAVRDVMSSDPYVMLNLGHQLILVALKHFQGVKG</sequence>
<keyword evidence="8" id="KW-1185">Reference proteome</keyword>
<evidence type="ECO:0000256" key="3">
    <source>
        <dbReference type="ARBA" id="ARBA00022837"/>
    </source>
</evidence>
<keyword evidence="6" id="KW-0472">Membrane</keyword>
<dbReference type="HOGENOM" id="CLU_750965_0_0_1"/>
<feature type="transmembrane region" description="Helical" evidence="6">
    <location>
        <begin position="24"/>
        <end position="47"/>
    </location>
</feature>
<keyword evidence="6" id="KW-1133">Transmembrane helix</keyword>
<evidence type="ECO:0000313" key="7">
    <source>
        <dbReference type="EMBL" id="EEC79127.1"/>
    </source>
</evidence>
<dbReference type="Gene3D" id="1.10.220.150">
    <property type="entry name" value="Arf GTPase activating protein"/>
    <property type="match status" value="1"/>
</dbReference>
<dbReference type="Gene3D" id="1.10.220.10">
    <property type="entry name" value="Annexin"/>
    <property type="match status" value="1"/>
</dbReference>
<dbReference type="Gramene" id="BGIOSGA018146-TA">
    <property type="protein sequence ID" value="BGIOSGA018146-PA"/>
    <property type="gene ID" value="BGIOSGA018146"/>
</dbReference>